<keyword evidence="10" id="KW-1185">Reference proteome</keyword>
<feature type="compositionally biased region" description="Pro residues" evidence="7">
    <location>
        <begin position="593"/>
        <end position="604"/>
    </location>
</feature>
<evidence type="ECO:0000256" key="1">
    <source>
        <dbReference type="ARBA" id="ARBA00004651"/>
    </source>
</evidence>
<dbReference type="InterPro" id="IPR050445">
    <property type="entry name" value="Bact_polysacc_biosynth/exp"/>
</dbReference>
<dbReference type="InterPro" id="IPR003856">
    <property type="entry name" value="LPS_length_determ_N"/>
</dbReference>
<feature type="compositionally biased region" description="Basic and acidic residues" evidence="7">
    <location>
        <begin position="41"/>
        <end position="53"/>
    </location>
</feature>
<comment type="subcellular location">
    <subcellularLocation>
        <location evidence="1">Cell membrane</location>
        <topology evidence="1">Multi-pass membrane protein</topology>
    </subcellularLocation>
</comment>
<dbReference type="GO" id="GO:0005886">
    <property type="term" value="C:plasma membrane"/>
    <property type="evidence" value="ECO:0007669"/>
    <property type="project" value="UniProtKB-SubCell"/>
</dbReference>
<sequence length="922" mass="95660">MSDFRKDRMKPGARRSLLDHAPADASGTPGRSAPRAVAARQPDRLSLGDRIADLVRTQAAPQQAPGRTVRDIGPERPLQSPRRPSDARARIAPPQAVADVAAADRDPVVPTTMPGSAVGVSPVAVSLSASVWRHRRRIAMASVAGAGAGLLLSLASPQTFHAEARIFIDPRDAGLSAAGGDTPQMSTQAMLAITDGQMRILASTSLLSTIVDELGLARDEEFNGRTAGGGILAGAALISDILTNSDSGSDAAREALERLRSAVSVSRDPETSVITVAVDSIDAEKAALIANRIVEAYLDGAGPMPATTKAETTGDSGARIEAARADLEAAEAEVARFKAESDGLGGPDADSRLLALGDELAAVRSRKDLVRERAEALARADLEAVIAGAFPQEHLSPAILDLRRRYSQARTAADALASSLGPLHPQYVSAKASLEAVRGEIRSELRGSAAAAQAELQRTIQAEQELAQQQAVARVQTIDSSADHAALRELERQAAVKRDIYEAMTRRSPTAAATGDPSTRNATVIAAAEPPTDPAGVPRAVLAAAGAIAGLVAALGTALVAGAAGGLPAYNSAVPLARLQPPPFASYPVAPSVPAPPPAPPPAPAAAEAGARRRDDESVADVGRRGINAAEAALIRTEVLHAAAAVARKAAEVAELHFGKAAPPAVPDPGPSIPAAPARAEPPAPGPSRAAAAAASPDAVIHALRDPEPDPAGPLLAGGPETLASPPAGTPSPRVSGEPYPSSAAMQDSRHPQAQPYLQSDGIADPFVFRSREHPREQGQHPARQVGPYPPQLPPQQFWPQFQPGWMSPQGFVPHHPALHPMWRQPPQWPSYPQWPPHPQAAWMEPPHPPAWPLPDAGVQAQPAPAPLAPAAAPAADAGARSAEAATAAATADFDSNVQAFDDIRRDLERLRSRMVPDRKSA</sequence>
<keyword evidence="5" id="KW-0472">Membrane</keyword>
<evidence type="ECO:0000256" key="3">
    <source>
        <dbReference type="ARBA" id="ARBA00022692"/>
    </source>
</evidence>
<evidence type="ECO:0000313" key="10">
    <source>
        <dbReference type="Proteomes" id="UP000246352"/>
    </source>
</evidence>
<protein>
    <submittedName>
        <fullName evidence="9">Uncharacterized protein involved in exopolysaccharide biosynthesis</fullName>
    </submittedName>
</protein>
<dbReference type="EMBL" id="QGTR01000014">
    <property type="protein sequence ID" value="PWV95265.1"/>
    <property type="molecule type" value="Genomic_DNA"/>
</dbReference>
<keyword evidence="4" id="KW-1133">Transmembrane helix</keyword>
<feature type="region of interest" description="Disordered" evidence="7">
    <location>
        <begin position="661"/>
        <end position="758"/>
    </location>
</feature>
<dbReference type="Proteomes" id="UP000246352">
    <property type="component" value="Unassembled WGS sequence"/>
</dbReference>
<evidence type="ECO:0000259" key="8">
    <source>
        <dbReference type="Pfam" id="PF02706"/>
    </source>
</evidence>
<evidence type="ECO:0000256" key="5">
    <source>
        <dbReference type="ARBA" id="ARBA00023136"/>
    </source>
</evidence>
<accession>A0A317PHE3</accession>
<reference evidence="9 10" key="1">
    <citation type="submission" date="2018-05" db="EMBL/GenBank/DDBJ databases">
        <title>Genomic Encyclopedia of Type Strains, Phase IV (KMG-IV): sequencing the most valuable type-strain genomes for metagenomic binning, comparative biology and taxonomic classification.</title>
        <authorList>
            <person name="Goeker M."/>
        </authorList>
    </citation>
    <scope>NUCLEOTIDE SEQUENCE [LARGE SCALE GENOMIC DNA]</scope>
    <source>
        <strain evidence="9 10">DSM 16791</strain>
    </source>
</reference>
<comment type="caution">
    <text evidence="9">The sequence shown here is derived from an EMBL/GenBank/DDBJ whole genome shotgun (WGS) entry which is preliminary data.</text>
</comment>
<feature type="compositionally biased region" description="Pro residues" evidence="7">
    <location>
        <begin position="664"/>
        <end position="686"/>
    </location>
</feature>
<evidence type="ECO:0000256" key="2">
    <source>
        <dbReference type="ARBA" id="ARBA00022475"/>
    </source>
</evidence>
<gene>
    <name evidence="9" type="ORF">DFR52_11422</name>
</gene>
<dbReference type="Pfam" id="PF02706">
    <property type="entry name" value="Wzz"/>
    <property type="match status" value="1"/>
</dbReference>
<dbReference type="GO" id="GO:0004713">
    <property type="term" value="F:protein tyrosine kinase activity"/>
    <property type="evidence" value="ECO:0007669"/>
    <property type="project" value="TreeGrafter"/>
</dbReference>
<proteinExistence type="predicted"/>
<feature type="region of interest" description="Disordered" evidence="7">
    <location>
        <begin position="1"/>
        <end position="93"/>
    </location>
</feature>
<feature type="compositionally biased region" description="Basic and acidic residues" evidence="7">
    <location>
        <begin position="1"/>
        <end position="22"/>
    </location>
</feature>
<evidence type="ECO:0000256" key="4">
    <source>
        <dbReference type="ARBA" id="ARBA00022989"/>
    </source>
</evidence>
<dbReference type="AlphaFoldDB" id="A0A317PHE3"/>
<feature type="coiled-coil region" evidence="6">
    <location>
        <begin position="449"/>
        <end position="507"/>
    </location>
</feature>
<feature type="compositionally biased region" description="Low complexity" evidence="7">
    <location>
        <begin position="687"/>
        <end position="699"/>
    </location>
</feature>
<evidence type="ECO:0000256" key="6">
    <source>
        <dbReference type="SAM" id="Coils"/>
    </source>
</evidence>
<feature type="region of interest" description="Disordered" evidence="7">
    <location>
        <begin position="593"/>
        <end position="620"/>
    </location>
</feature>
<evidence type="ECO:0000256" key="7">
    <source>
        <dbReference type="SAM" id="MobiDB-lite"/>
    </source>
</evidence>
<keyword evidence="3" id="KW-0812">Transmembrane</keyword>
<keyword evidence="6" id="KW-0175">Coiled coil</keyword>
<keyword evidence="2" id="KW-1003">Cell membrane</keyword>
<feature type="region of interest" description="Disordered" evidence="7">
    <location>
        <begin position="774"/>
        <end position="794"/>
    </location>
</feature>
<name>A0A317PHE3_9HYPH</name>
<evidence type="ECO:0000313" key="9">
    <source>
        <dbReference type="EMBL" id="PWV95265.1"/>
    </source>
</evidence>
<dbReference type="PANTHER" id="PTHR32309:SF13">
    <property type="entry name" value="FERRIC ENTEROBACTIN TRANSPORT PROTEIN FEPE"/>
    <property type="match status" value="1"/>
</dbReference>
<dbReference type="OrthoDB" id="230260at2"/>
<organism evidence="9 10">
    <name type="scientific">Hoeflea marina</name>
    <dbReference type="NCBI Taxonomy" id="274592"/>
    <lineage>
        <taxon>Bacteria</taxon>
        <taxon>Pseudomonadati</taxon>
        <taxon>Pseudomonadota</taxon>
        <taxon>Alphaproteobacteria</taxon>
        <taxon>Hyphomicrobiales</taxon>
        <taxon>Rhizobiaceae</taxon>
        <taxon>Hoeflea</taxon>
    </lineage>
</organism>
<dbReference type="PANTHER" id="PTHR32309">
    <property type="entry name" value="TYROSINE-PROTEIN KINASE"/>
    <property type="match status" value="1"/>
</dbReference>
<feature type="domain" description="Polysaccharide chain length determinant N-terminal" evidence="8">
    <location>
        <begin position="127"/>
        <end position="214"/>
    </location>
</feature>